<evidence type="ECO:0000313" key="3">
    <source>
        <dbReference type="EMBL" id="PRQ17484.1"/>
    </source>
</evidence>
<dbReference type="Gramene" id="PRQ17484">
    <property type="protein sequence ID" value="PRQ17484"/>
    <property type="gene ID" value="RchiOBHm_Chr7g0195491"/>
</dbReference>
<gene>
    <name evidence="3" type="ORF">RchiOBHm_Chr7g0195491</name>
</gene>
<dbReference type="Proteomes" id="UP000238479">
    <property type="component" value="Chromosome 7"/>
</dbReference>
<dbReference type="EMBL" id="PDCK01000045">
    <property type="protein sequence ID" value="PRQ17484.1"/>
    <property type="molecule type" value="Genomic_DNA"/>
</dbReference>
<dbReference type="AlphaFoldDB" id="A0A2P6P6F0"/>
<keyword evidence="1" id="KW-0175">Coiled coil</keyword>
<dbReference type="PANTHER" id="PTHR34380:SF6">
    <property type="entry name" value="TERNARY COMPLEX FACTOR MIP1 LEUCINE-ZIPPER DOMAIN-CONTAINING PROTEIN"/>
    <property type="match status" value="1"/>
</dbReference>
<dbReference type="STRING" id="74649.A0A2P6P6F0"/>
<proteinExistence type="predicted"/>
<protein>
    <submittedName>
        <fullName evidence="3">Uncharacterized protein</fullName>
    </submittedName>
</protein>
<evidence type="ECO:0000313" key="4">
    <source>
        <dbReference type="Proteomes" id="UP000238479"/>
    </source>
</evidence>
<sequence>MGVRARPNLSGEAEDDAGSDTIPLMISKLKTAFLPADFQRAERALLARESNLRREIEKLKKENARLLEDNRFRELAMLRVETDSKGVIFEQRRKIRELETQKLKLEALVKSEYEEWKGLISKLEGDAKKLSGERGVGFRSNVGVVVKLEREFGANEVGGVASSAGSSILSEGNGGVKVSGIRKSSSEDAGLIDYVYQCAPREIEMLCENSEIHKGTGSWGLTGVERKLRVLKRKPASSLSGSDDENGGGNFKKDKNSDSEMKQLQKLSIQPDGPLIKQCTEILDFSGSNDSENQNLPTHEQVSSRQSEEKIMAEQTSQPFLKAPMEVSSAFDDDPHADLSSSCSSSSSDSEDDCLLLSALDDIMPKAKAREGSCSV</sequence>
<dbReference type="OMA" id="CENSEIH"/>
<organism evidence="3 4">
    <name type="scientific">Rosa chinensis</name>
    <name type="common">China rose</name>
    <dbReference type="NCBI Taxonomy" id="74649"/>
    <lineage>
        <taxon>Eukaryota</taxon>
        <taxon>Viridiplantae</taxon>
        <taxon>Streptophyta</taxon>
        <taxon>Embryophyta</taxon>
        <taxon>Tracheophyta</taxon>
        <taxon>Spermatophyta</taxon>
        <taxon>Magnoliopsida</taxon>
        <taxon>eudicotyledons</taxon>
        <taxon>Gunneridae</taxon>
        <taxon>Pentapetalae</taxon>
        <taxon>rosids</taxon>
        <taxon>fabids</taxon>
        <taxon>Rosales</taxon>
        <taxon>Rosaceae</taxon>
        <taxon>Rosoideae</taxon>
        <taxon>Rosoideae incertae sedis</taxon>
        <taxon>Rosa</taxon>
    </lineage>
</organism>
<evidence type="ECO:0000256" key="2">
    <source>
        <dbReference type="SAM" id="MobiDB-lite"/>
    </source>
</evidence>
<feature type="region of interest" description="Disordered" evidence="2">
    <location>
        <begin position="232"/>
        <end position="262"/>
    </location>
</feature>
<accession>A0A2P6P6F0</accession>
<name>A0A2P6P6F0_ROSCH</name>
<feature type="compositionally biased region" description="Basic and acidic residues" evidence="2">
    <location>
        <begin position="251"/>
        <end position="262"/>
    </location>
</feature>
<reference evidence="3 4" key="1">
    <citation type="journal article" date="2018" name="Nat. Genet.">
        <title>The Rosa genome provides new insights in the design of modern roses.</title>
        <authorList>
            <person name="Bendahmane M."/>
        </authorList>
    </citation>
    <scope>NUCLEOTIDE SEQUENCE [LARGE SCALE GENOMIC DNA]</scope>
    <source>
        <strain evidence="4">cv. Old Blush</strain>
    </source>
</reference>
<feature type="region of interest" description="Disordered" evidence="2">
    <location>
        <begin position="286"/>
        <end position="352"/>
    </location>
</feature>
<keyword evidence="4" id="KW-1185">Reference proteome</keyword>
<comment type="caution">
    <text evidence="3">The sequence shown here is derived from an EMBL/GenBank/DDBJ whole genome shotgun (WGS) entry which is preliminary data.</text>
</comment>
<feature type="coiled-coil region" evidence="1">
    <location>
        <begin position="42"/>
        <end position="115"/>
    </location>
</feature>
<feature type="compositionally biased region" description="Low complexity" evidence="2">
    <location>
        <begin position="338"/>
        <end position="348"/>
    </location>
</feature>
<feature type="compositionally biased region" description="Polar residues" evidence="2">
    <location>
        <begin position="286"/>
        <end position="305"/>
    </location>
</feature>
<evidence type="ECO:0000256" key="1">
    <source>
        <dbReference type="SAM" id="Coils"/>
    </source>
</evidence>
<dbReference type="PANTHER" id="PTHR34380">
    <property type="entry name" value="BNAA03G12380D PROTEIN"/>
    <property type="match status" value="1"/>
</dbReference>